<dbReference type="InterPro" id="IPR036623">
    <property type="entry name" value="Hemimethylated_DNA-bd_sf"/>
</dbReference>
<reference evidence="3 4" key="1">
    <citation type="submission" date="2020-08" db="EMBL/GenBank/DDBJ databases">
        <title>Genomic Encyclopedia of Type Strains, Phase IV (KMG-IV): sequencing the most valuable type-strain genomes for metagenomic binning, comparative biology and taxonomic classification.</title>
        <authorList>
            <person name="Goeker M."/>
        </authorList>
    </citation>
    <scope>NUCLEOTIDE SEQUENCE [LARGE SCALE GENOMIC DNA]</scope>
    <source>
        <strain evidence="3 4">DSM 16268</strain>
    </source>
</reference>
<gene>
    <name evidence="3" type="ORF">GGQ63_000163</name>
</gene>
<dbReference type="Gene3D" id="2.30.30.390">
    <property type="entry name" value="Hemimethylated DNA-binding domain"/>
    <property type="match status" value="1"/>
</dbReference>
<evidence type="ECO:0000259" key="2">
    <source>
        <dbReference type="SMART" id="SM00992"/>
    </source>
</evidence>
<dbReference type="GO" id="GO:0003677">
    <property type="term" value="F:DNA binding"/>
    <property type="evidence" value="ECO:0007669"/>
    <property type="project" value="UniProtKB-UniRule"/>
</dbReference>
<dbReference type="AlphaFoldDB" id="A0A7W9FJ42"/>
<evidence type="ECO:0000313" key="3">
    <source>
        <dbReference type="EMBL" id="MBB5751120.1"/>
    </source>
</evidence>
<evidence type="ECO:0000256" key="1">
    <source>
        <dbReference type="NCBIfam" id="TIGR02097"/>
    </source>
</evidence>
<dbReference type="PANTHER" id="PTHR48439">
    <property type="entry name" value="HEMIMETHYLATED DNA-BINDING DOMAIN-CONTAINING PROTEIN"/>
    <property type="match status" value="1"/>
</dbReference>
<organism evidence="3 4">
    <name type="scientific">Prosthecomicrobium pneumaticum</name>
    <dbReference type="NCBI Taxonomy" id="81895"/>
    <lineage>
        <taxon>Bacteria</taxon>
        <taxon>Pseudomonadati</taxon>
        <taxon>Pseudomonadota</taxon>
        <taxon>Alphaproteobacteria</taxon>
        <taxon>Hyphomicrobiales</taxon>
        <taxon>Kaistiaceae</taxon>
        <taxon>Prosthecomicrobium</taxon>
    </lineage>
</organism>
<dbReference type="EMBL" id="JACHOO010000001">
    <property type="protein sequence ID" value="MBB5751120.1"/>
    <property type="molecule type" value="Genomic_DNA"/>
</dbReference>
<protein>
    <recommendedName>
        <fullName evidence="1">Heat shock protein HspQ</fullName>
    </recommendedName>
</protein>
<accession>A0A7W9FJ42</accession>
<keyword evidence="4" id="KW-1185">Reference proteome</keyword>
<keyword evidence="3" id="KW-0346">Stress response</keyword>
<dbReference type="InterPro" id="IPR053189">
    <property type="entry name" value="Clp_protease_adapter_ClpF"/>
</dbReference>
<dbReference type="SMART" id="SM00992">
    <property type="entry name" value="YccV-like"/>
    <property type="match status" value="1"/>
</dbReference>
<feature type="domain" description="Hemimethylated DNA-binding" evidence="2">
    <location>
        <begin position="6"/>
        <end position="105"/>
    </location>
</feature>
<dbReference type="InterPro" id="IPR011722">
    <property type="entry name" value="Hemimethylated_DNA-bd_dom"/>
</dbReference>
<dbReference type="SUPFAM" id="SSF141255">
    <property type="entry name" value="YccV-like"/>
    <property type="match status" value="1"/>
</dbReference>
<comment type="caution">
    <text evidence="3">The sequence shown here is derived from an EMBL/GenBank/DDBJ whole genome shotgun (WGS) entry which is preliminary data.</text>
</comment>
<evidence type="ECO:0000313" key="4">
    <source>
        <dbReference type="Proteomes" id="UP000523821"/>
    </source>
</evidence>
<dbReference type="Proteomes" id="UP000523821">
    <property type="component" value="Unassembled WGS sequence"/>
</dbReference>
<dbReference type="NCBIfam" id="TIGR02097">
    <property type="entry name" value="yccV"/>
    <property type="match status" value="1"/>
</dbReference>
<dbReference type="Pfam" id="PF08755">
    <property type="entry name" value="YccV-like"/>
    <property type="match status" value="1"/>
</dbReference>
<dbReference type="RefSeq" id="WP_183851703.1">
    <property type="nucleotide sequence ID" value="NZ_JACHOO010000001.1"/>
</dbReference>
<name>A0A7W9FJ42_9HYPH</name>
<proteinExistence type="predicted"/>
<dbReference type="PANTHER" id="PTHR48439:SF1">
    <property type="entry name" value="HEMIMETHYLATED DNA-BINDING DOMAIN-CONTAINING PROTEIN"/>
    <property type="match status" value="1"/>
</dbReference>
<sequence length="110" mass="12939">MSKMRQAKFGIGQVVRHRLFPFRGVVFDIDPVFANTEEWWLSIPDEIRPTKDQPFYHLLAENAESEYVAYVSEQNLLPDDTGEPLRHPQIAELFGRREGDHYVQRNRPLN</sequence>